<protein>
    <submittedName>
        <fullName evidence="1">Uncharacterized protein</fullName>
    </submittedName>
</protein>
<dbReference type="OrthoDB" id="25838at10239"/>
<keyword evidence="2" id="KW-1185">Reference proteome</keyword>
<reference evidence="1 2" key="1">
    <citation type="journal article" date="2003" name="Virology">
        <title>The complete sequence of marine bacteriophage VpV262 infecting vibrio parahaemolyticus indicates that an ancestral component of a T7 viral supergroup is widespread in the marine environment.</title>
        <authorList>
            <person name="Hardies S.C."/>
            <person name="Comeau A.M."/>
            <person name="Serwer P."/>
            <person name="Suttle C.A."/>
        </authorList>
    </citation>
    <scope>NUCLEOTIDE SEQUENCE</scope>
</reference>
<accession>Q8LT95</accession>
<dbReference type="GeneID" id="956036"/>
<proteinExistence type="predicted"/>
<dbReference type="Proteomes" id="UP000001794">
    <property type="component" value="Segment"/>
</dbReference>
<dbReference type="KEGG" id="vg:956036"/>
<dbReference type="RefSeq" id="NP_640265.1">
    <property type="nucleotide sequence ID" value="NC_003907.2"/>
</dbReference>
<evidence type="ECO:0000313" key="1">
    <source>
        <dbReference type="EMBL" id="AAM28352.1"/>
    </source>
</evidence>
<name>Q8LT95_9CAUD</name>
<evidence type="ECO:0000313" key="2">
    <source>
        <dbReference type="Proteomes" id="UP000001794"/>
    </source>
</evidence>
<sequence>MKYIDKLTAYHNGKYYLPVEAFDCCTSNWDADDWIRVIDYYNGWTK</sequence>
<dbReference type="EMBL" id="AY095314">
    <property type="protein sequence ID" value="AAM28352.1"/>
    <property type="molecule type" value="Genomic_DNA"/>
</dbReference>
<organism evidence="1 2">
    <name type="scientific">Vibrio phage VpV262</name>
    <dbReference type="NCBI Taxonomy" id="2907796"/>
    <lineage>
        <taxon>Viruses</taxon>
        <taxon>Duplodnaviria</taxon>
        <taxon>Heunggongvirae</taxon>
        <taxon>Uroviricota</taxon>
        <taxon>Caudoviricetes</taxon>
        <taxon>Zobellviridae</taxon>
        <taxon>Vipivirus</taxon>
        <taxon>Vipivirus canadense</taxon>
    </lineage>
</organism>